<feature type="region of interest" description="Disordered" evidence="7">
    <location>
        <begin position="233"/>
        <end position="294"/>
    </location>
</feature>
<keyword evidence="2 5" id="KW-0689">Ribosomal protein</keyword>
<proteinExistence type="inferred from homology"/>
<dbReference type="PANTHER" id="PTHR12534:SF0">
    <property type="entry name" value="SMALL RIBOSOMAL SUBUNIT PROTEIN US2M"/>
    <property type="match status" value="1"/>
</dbReference>
<dbReference type="SUPFAM" id="SSF52313">
    <property type="entry name" value="Ribosomal protein S2"/>
    <property type="match status" value="1"/>
</dbReference>
<accession>A0A662D1T5</accession>
<evidence type="ECO:0000256" key="5">
    <source>
        <dbReference type="HAMAP-Rule" id="MF_00291"/>
    </source>
</evidence>
<evidence type="ECO:0000256" key="1">
    <source>
        <dbReference type="ARBA" id="ARBA00006242"/>
    </source>
</evidence>
<dbReference type="EMBL" id="QMPY01000015">
    <property type="protein sequence ID" value="RLE08617.1"/>
    <property type="molecule type" value="Genomic_DNA"/>
</dbReference>
<dbReference type="AlphaFoldDB" id="A0A662D1T5"/>
<dbReference type="PRINTS" id="PR00395">
    <property type="entry name" value="RIBOSOMALS2"/>
</dbReference>
<evidence type="ECO:0000256" key="3">
    <source>
        <dbReference type="ARBA" id="ARBA00023274"/>
    </source>
</evidence>
<protein>
    <recommendedName>
        <fullName evidence="4 5">Small ribosomal subunit protein uS2</fullName>
    </recommendedName>
</protein>
<comment type="caution">
    <text evidence="8">The sequence shown here is derived from an EMBL/GenBank/DDBJ whole genome shotgun (WGS) entry which is preliminary data.</text>
</comment>
<dbReference type="CDD" id="cd01425">
    <property type="entry name" value="RPS2"/>
    <property type="match status" value="1"/>
</dbReference>
<dbReference type="Proteomes" id="UP000277457">
    <property type="component" value="Unassembled WGS sequence"/>
</dbReference>
<dbReference type="InterPro" id="IPR001865">
    <property type="entry name" value="Ribosomal_uS2"/>
</dbReference>
<evidence type="ECO:0000256" key="4">
    <source>
        <dbReference type="ARBA" id="ARBA00035256"/>
    </source>
</evidence>
<sequence>MPIITMKDLLEAGAHFGHRKSAWNPKMKVYIYQERNQMHILDLSKTVKKMEEAYQFVRDLSAQGGQILFVGTKQQAKECIEEQAKRCGVPYINNRWLGGFLTNFSTIKRSIEKLRSLKKQEKEGLWERLPKKEEMVLHRKVEKLERNLRGVEDMDKLPDAIFVTDLRMEETAVREAKKLNIPVVAIVDSNCDPTLADYIIPANDDAIKSIRLISTKIADAVIEGRAMLKEKELMKEKGTEEEKRAEEEKEELKIEEKGEATSKEEKEVVKIEKEEEAAETKETKREIIKEKEEL</sequence>
<dbReference type="NCBIfam" id="TIGR01011">
    <property type="entry name" value="rpsB_bact"/>
    <property type="match status" value="1"/>
</dbReference>
<dbReference type="InterPro" id="IPR023591">
    <property type="entry name" value="Ribosomal_uS2_flav_dom_sf"/>
</dbReference>
<evidence type="ECO:0000313" key="9">
    <source>
        <dbReference type="Proteomes" id="UP000277457"/>
    </source>
</evidence>
<dbReference type="InterPro" id="IPR018130">
    <property type="entry name" value="Ribosomal_uS2_CS"/>
</dbReference>
<evidence type="ECO:0000313" key="8">
    <source>
        <dbReference type="EMBL" id="RLE08617.1"/>
    </source>
</evidence>
<dbReference type="HAMAP" id="MF_00291_B">
    <property type="entry name" value="Ribosomal_uS2_B"/>
    <property type="match status" value="1"/>
</dbReference>
<evidence type="ECO:0000256" key="7">
    <source>
        <dbReference type="SAM" id="MobiDB-lite"/>
    </source>
</evidence>
<reference evidence="8 9" key="1">
    <citation type="submission" date="2018-06" db="EMBL/GenBank/DDBJ databases">
        <title>Extensive metabolic versatility and redundancy in microbially diverse, dynamic hydrothermal sediments.</title>
        <authorList>
            <person name="Dombrowski N."/>
            <person name="Teske A."/>
            <person name="Baker B.J."/>
        </authorList>
    </citation>
    <scope>NUCLEOTIDE SEQUENCE [LARGE SCALE GENOMIC DNA]</scope>
    <source>
        <strain evidence="8">B7_G13</strain>
    </source>
</reference>
<evidence type="ECO:0000256" key="6">
    <source>
        <dbReference type="RuleBase" id="RU003631"/>
    </source>
</evidence>
<gene>
    <name evidence="5 8" type="primary">rpsB</name>
    <name evidence="8" type="ORF">DRZ78_00750</name>
</gene>
<dbReference type="Pfam" id="PF00318">
    <property type="entry name" value="Ribosomal_S2"/>
    <property type="match status" value="1"/>
</dbReference>
<dbReference type="Gene3D" id="3.40.50.10490">
    <property type="entry name" value="Glucose-6-phosphate isomerase like protein, domain 1"/>
    <property type="match status" value="1"/>
</dbReference>
<name>A0A662D1T5_UNCAE</name>
<dbReference type="GO" id="GO:0006412">
    <property type="term" value="P:translation"/>
    <property type="evidence" value="ECO:0007669"/>
    <property type="project" value="UniProtKB-UniRule"/>
</dbReference>
<dbReference type="GO" id="GO:0003735">
    <property type="term" value="F:structural constituent of ribosome"/>
    <property type="evidence" value="ECO:0007669"/>
    <property type="project" value="InterPro"/>
</dbReference>
<dbReference type="PANTHER" id="PTHR12534">
    <property type="entry name" value="30S RIBOSOMAL PROTEIN S2 PROKARYOTIC AND ORGANELLAR"/>
    <property type="match status" value="1"/>
</dbReference>
<dbReference type="GO" id="GO:0022627">
    <property type="term" value="C:cytosolic small ribosomal subunit"/>
    <property type="evidence" value="ECO:0007669"/>
    <property type="project" value="TreeGrafter"/>
</dbReference>
<organism evidence="8 9">
    <name type="scientific">Aerophobetes bacterium</name>
    <dbReference type="NCBI Taxonomy" id="2030807"/>
    <lineage>
        <taxon>Bacteria</taxon>
        <taxon>Candidatus Aerophobota</taxon>
    </lineage>
</organism>
<comment type="similarity">
    <text evidence="1 5 6">Belongs to the universal ribosomal protein uS2 family.</text>
</comment>
<dbReference type="PROSITE" id="PS00963">
    <property type="entry name" value="RIBOSOMAL_S2_2"/>
    <property type="match status" value="1"/>
</dbReference>
<keyword evidence="3 5" id="KW-0687">Ribonucleoprotein</keyword>
<dbReference type="Gene3D" id="1.10.287.610">
    <property type="entry name" value="Helix hairpin bin"/>
    <property type="match status" value="1"/>
</dbReference>
<dbReference type="InterPro" id="IPR005706">
    <property type="entry name" value="Ribosomal_uS2_bac/mit/plastid"/>
</dbReference>
<evidence type="ECO:0000256" key="2">
    <source>
        <dbReference type="ARBA" id="ARBA00022980"/>
    </source>
</evidence>
<dbReference type="PROSITE" id="PS00962">
    <property type="entry name" value="RIBOSOMAL_S2_1"/>
    <property type="match status" value="1"/>
</dbReference>